<dbReference type="Gene3D" id="3.40.50.1000">
    <property type="entry name" value="HAD superfamily/HAD-like"/>
    <property type="match status" value="1"/>
</dbReference>
<reference evidence="1" key="1">
    <citation type="submission" date="2022-06" db="EMBL/GenBank/DDBJ databases">
        <title>Complete genome sequence of Mycobacterium pseudoshottsii NJB1907-Z4.</title>
        <authorList>
            <person name="Komine T."/>
            <person name="Fukano H."/>
            <person name="Wada S."/>
        </authorList>
    </citation>
    <scope>NUCLEOTIDE SEQUENCE</scope>
    <source>
        <strain evidence="1">NJB1907-Z4</strain>
    </source>
</reference>
<dbReference type="InterPro" id="IPR023214">
    <property type="entry name" value="HAD_sf"/>
</dbReference>
<evidence type="ECO:0008006" key="3">
    <source>
        <dbReference type="Google" id="ProtNLM"/>
    </source>
</evidence>
<keyword evidence="2" id="KW-1185">Reference proteome</keyword>
<gene>
    <name evidence="1" type="ORF">NJB1907Z4_C06940</name>
</gene>
<dbReference type="Proteomes" id="UP001058626">
    <property type="component" value="Chromosome"/>
</dbReference>
<dbReference type="AlphaFoldDB" id="A0A9N7QKK4"/>
<evidence type="ECO:0000313" key="1">
    <source>
        <dbReference type="EMBL" id="BDN80479.1"/>
    </source>
</evidence>
<dbReference type="InterPro" id="IPR036412">
    <property type="entry name" value="HAD-like_sf"/>
</dbReference>
<organism evidence="1 2">
    <name type="scientific">Mycobacterium pseudoshottsii</name>
    <dbReference type="NCBI Taxonomy" id="265949"/>
    <lineage>
        <taxon>Bacteria</taxon>
        <taxon>Bacillati</taxon>
        <taxon>Actinomycetota</taxon>
        <taxon>Actinomycetes</taxon>
        <taxon>Mycobacteriales</taxon>
        <taxon>Mycobacteriaceae</taxon>
        <taxon>Mycobacterium</taxon>
        <taxon>Mycobacterium ulcerans group</taxon>
    </lineage>
</organism>
<dbReference type="SUPFAM" id="SSF56784">
    <property type="entry name" value="HAD-like"/>
    <property type="match status" value="1"/>
</dbReference>
<sequence>MPPSLVTQTIIAFIWDFDRTLTRGYMQKPLFEHYDVDESKFWQEVNALKKFYGGYDLQLAEDTAYLEHTLNYVRTGKFPGLTNALLRELGAQVELAPGMPEFIKRTRDFVTQDKRYAKHLISAEHYVVSTGLRQMIEGNPIFEHVDGVWACELLPDAPINNDGALDPASFDPDGPLTQIGYTIDNTTKTRAVFEINKGINKIENVNVNARMTPDERRVPISNMIYIADGPSDVPVFSVVGGSGGKTLAVHSGKNYEGVQQLQDDGRVNHTASADYSEHSDADLWLFRSLRIIADAICQRREQLIDSIVNPAGHAV</sequence>
<proteinExistence type="predicted"/>
<name>A0A9N7QKK4_9MYCO</name>
<dbReference type="RefSeq" id="WP_020784956.1">
    <property type="nucleotide sequence ID" value="NZ_AP026367.1"/>
</dbReference>
<evidence type="ECO:0000313" key="2">
    <source>
        <dbReference type="Proteomes" id="UP001058626"/>
    </source>
</evidence>
<dbReference type="EMBL" id="AP026367">
    <property type="protein sequence ID" value="BDN80479.1"/>
    <property type="molecule type" value="Genomic_DNA"/>
</dbReference>
<accession>A0A9N7QKK4</accession>
<protein>
    <recommendedName>
        <fullName evidence="3">Haloacid dehalogenase-like hydrolase</fullName>
    </recommendedName>
</protein>